<dbReference type="GO" id="GO:0016757">
    <property type="term" value="F:glycosyltransferase activity"/>
    <property type="evidence" value="ECO:0007669"/>
    <property type="project" value="InterPro"/>
</dbReference>
<dbReference type="PANTHER" id="PTHR45947:SF3">
    <property type="entry name" value="SULFOQUINOVOSYL TRANSFERASE SQD2"/>
    <property type="match status" value="1"/>
</dbReference>
<dbReference type="SUPFAM" id="SSF53756">
    <property type="entry name" value="UDP-Glycosyltransferase/glycogen phosphorylase"/>
    <property type="match status" value="1"/>
</dbReference>
<evidence type="ECO:0000313" key="3">
    <source>
        <dbReference type="Proteomes" id="UP000072794"/>
    </source>
</evidence>
<name>A0A0Z8EZK5_STRSU</name>
<dbReference type="CDD" id="cd03801">
    <property type="entry name" value="GT4_PimA-like"/>
    <property type="match status" value="1"/>
</dbReference>
<evidence type="ECO:0000313" key="2">
    <source>
        <dbReference type="EMBL" id="CYU71015.1"/>
    </source>
</evidence>
<keyword evidence="2" id="KW-0808">Transferase</keyword>
<feature type="domain" description="Glycosyl transferase family 1" evidence="1">
    <location>
        <begin position="188"/>
        <end position="335"/>
    </location>
</feature>
<evidence type="ECO:0000259" key="1">
    <source>
        <dbReference type="Pfam" id="PF00534"/>
    </source>
</evidence>
<dbReference type="Proteomes" id="UP000072794">
    <property type="component" value="Unassembled WGS sequence"/>
</dbReference>
<protein>
    <submittedName>
        <fullName evidence="2">Polysaccharide biosynthesis protein/putativeglycosyltransferase</fullName>
    </submittedName>
</protein>
<proteinExistence type="predicted"/>
<dbReference type="AlphaFoldDB" id="A0A0Z8EZK5"/>
<sequence>MKILFVSPVGALFSGAEVAIVHLMRYLSSCGHEVFNVFPDNESNVDQNYIQLMDTANIKYFPLKSMKWWWYESYETEPSEKDATLAYQHKNISEVREIIRRENIDLVISNTVNVFQGAIAAACESVPHYYIIHEFPIGEFGYFQEKIQFIDLLSDKIFAVQGSLYDELTKYFSKDKLYPFIPFTKVGNQELIDSDTLRIVSIGGITERKNQLELLKAYQNLNRNDIELVFIGSWDEEYKLECDRYIEQHKLENITFLAYQKNPWQFVTDQDIAVFPSCLETYGLVVVEAILNGVPSIISDNPGHLSVHKYFETGKIYTLGDIESLTRILQDTIEKFDSEKLSSIAIARKAREKYSITELNQNILDSIENINHRNGSYFLKEISNLFDLSIDEEFLKYIHGQKITVFLGDEKNKFNLSNIRTFPMIKSGQLQIGKFRTKTIRIDLTENPGIFEDVGLISSTTGDKILPISTNGILKNDTYIFYKEDPQIIFDISHYQNDSLILTYTKKSINSLGIELFSQIENLRSKNGELENQLQLITNSKRWRIATRIVNLFRRNK</sequence>
<reference evidence="2 3" key="1">
    <citation type="submission" date="2016-02" db="EMBL/GenBank/DDBJ databases">
        <authorList>
            <consortium name="Pathogen Informatics"/>
        </authorList>
    </citation>
    <scope>NUCLEOTIDE SEQUENCE [LARGE SCALE GENOMIC DNA]</scope>
    <source>
        <strain evidence="2 3">LSS52</strain>
    </source>
</reference>
<dbReference type="RefSeq" id="WP_044775916.1">
    <property type="nucleotide sequence ID" value="NZ_CEDY01000008.1"/>
</dbReference>
<dbReference type="InterPro" id="IPR050194">
    <property type="entry name" value="Glycosyltransferase_grp1"/>
</dbReference>
<dbReference type="PANTHER" id="PTHR45947">
    <property type="entry name" value="SULFOQUINOVOSYL TRANSFERASE SQD2"/>
    <property type="match status" value="1"/>
</dbReference>
<dbReference type="Pfam" id="PF00534">
    <property type="entry name" value="Glycos_transf_1"/>
    <property type="match status" value="1"/>
</dbReference>
<accession>A0A0Z8EZK5</accession>
<dbReference type="Gene3D" id="3.40.50.2000">
    <property type="entry name" value="Glycogen Phosphorylase B"/>
    <property type="match status" value="2"/>
</dbReference>
<organism evidence="2 3">
    <name type="scientific">Streptococcus suis</name>
    <dbReference type="NCBI Taxonomy" id="1307"/>
    <lineage>
        <taxon>Bacteria</taxon>
        <taxon>Bacillati</taxon>
        <taxon>Bacillota</taxon>
        <taxon>Bacilli</taxon>
        <taxon>Lactobacillales</taxon>
        <taxon>Streptococcaceae</taxon>
        <taxon>Streptococcus</taxon>
    </lineage>
</organism>
<gene>
    <name evidence="2" type="ORF">ERS132414_00590</name>
</gene>
<dbReference type="InterPro" id="IPR001296">
    <property type="entry name" value="Glyco_trans_1"/>
</dbReference>
<dbReference type="EMBL" id="FIHA01000008">
    <property type="protein sequence ID" value="CYU71015.1"/>
    <property type="molecule type" value="Genomic_DNA"/>
</dbReference>